<organism evidence="5 6">
    <name type="scientific">Paraburkholderia acidiphila</name>
    <dbReference type="NCBI Taxonomy" id="2571747"/>
    <lineage>
        <taxon>Bacteria</taxon>
        <taxon>Pseudomonadati</taxon>
        <taxon>Pseudomonadota</taxon>
        <taxon>Betaproteobacteria</taxon>
        <taxon>Burkholderiales</taxon>
        <taxon>Burkholderiaceae</taxon>
        <taxon>Paraburkholderia</taxon>
    </lineage>
</organism>
<dbReference type="RefSeq" id="WP_158761876.1">
    <property type="nucleotide sequence ID" value="NZ_CP046911.1"/>
</dbReference>
<dbReference type="Gene3D" id="3.40.630.30">
    <property type="match status" value="1"/>
</dbReference>
<feature type="compositionally biased region" description="Basic and acidic residues" evidence="3">
    <location>
        <begin position="180"/>
        <end position="194"/>
    </location>
</feature>
<dbReference type="KEGG" id="pacp:FAZ97_27810"/>
<name>A0A7Z2GBU5_9BURK</name>
<dbReference type="CDD" id="cd04301">
    <property type="entry name" value="NAT_SF"/>
    <property type="match status" value="1"/>
</dbReference>
<dbReference type="AlphaFoldDB" id="A0A7Z2GBU5"/>
<keyword evidence="2" id="KW-0012">Acyltransferase</keyword>
<protein>
    <submittedName>
        <fullName evidence="5">GNAT family N-acetyltransferase</fullName>
    </submittedName>
</protein>
<feature type="domain" description="N-acetyltransferase" evidence="4">
    <location>
        <begin position="6"/>
        <end position="166"/>
    </location>
</feature>
<dbReference type="PANTHER" id="PTHR43877">
    <property type="entry name" value="AMINOALKYLPHOSPHONATE N-ACETYLTRANSFERASE-RELATED-RELATED"/>
    <property type="match status" value="1"/>
</dbReference>
<evidence type="ECO:0000313" key="5">
    <source>
        <dbReference type="EMBL" id="QGZ58769.1"/>
    </source>
</evidence>
<dbReference type="SUPFAM" id="SSF55729">
    <property type="entry name" value="Acyl-CoA N-acyltransferases (Nat)"/>
    <property type="match status" value="1"/>
</dbReference>
<accession>A0A7Z2GBU5</accession>
<dbReference type="InterPro" id="IPR050832">
    <property type="entry name" value="Bact_Acetyltransf"/>
</dbReference>
<reference evidence="5 6" key="1">
    <citation type="submission" date="2019-12" db="EMBL/GenBank/DDBJ databases">
        <title>Paraburkholderia acidiphila 7Q-K02 sp. nov and Paraburkholderia acidisoli DHF22 sp. nov., two strains isolated from forest soil.</title>
        <authorList>
            <person name="Gao Z."/>
            <person name="Qiu L."/>
        </authorList>
    </citation>
    <scope>NUCLEOTIDE SEQUENCE [LARGE SCALE GENOMIC DNA]</scope>
    <source>
        <strain evidence="5 6">7Q-K02</strain>
    </source>
</reference>
<proteinExistence type="predicted"/>
<dbReference type="OrthoDB" id="4936934at2"/>
<evidence type="ECO:0000256" key="2">
    <source>
        <dbReference type="ARBA" id="ARBA00023315"/>
    </source>
</evidence>
<dbReference type="InterPro" id="IPR000182">
    <property type="entry name" value="GNAT_dom"/>
</dbReference>
<dbReference type="GO" id="GO:0016747">
    <property type="term" value="F:acyltransferase activity, transferring groups other than amino-acyl groups"/>
    <property type="evidence" value="ECO:0007669"/>
    <property type="project" value="InterPro"/>
</dbReference>
<evidence type="ECO:0000259" key="4">
    <source>
        <dbReference type="PROSITE" id="PS51186"/>
    </source>
</evidence>
<dbReference type="PANTHER" id="PTHR43877:SF2">
    <property type="entry name" value="AMINOALKYLPHOSPHONATE N-ACETYLTRANSFERASE-RELATED"/>
    <property type="match status" value="1"/>
</dbReference>
<keyword evidence="6" id="KW-1185">Reference proteome</keyword>
<keyword evidence="1 5" id="KW-0808">Transferase</keyword>
<dbReference type="PROSITE" id="PS51186">
    <property type="entry name" value="GNAT"/>
    <property type="match status" value="1"/>
</dbReference>
<evidence type="ECO:0000256" key="1">
    <source>
        <dbReference type="ARBA" id="ARBA00022679"/>
    </source>
</evidence>
<gene>
    <name evidence="5" type="ORF">FAZ97_27810</name>
</gene>
<evidence type="ECO:0000256" key="3">
    <source>
        <dbReference type="SAM" id="MobiDB-lite"/>
    </source>
</evidence>
<dbReference type="EMBL" id="CP046911">
    <property type="protein sequence ID" value="QGZ58769.1"/>
    <property type="molecule type" value="Genomic_DNA"/>
</dbReference>
<feature type="region of interest" description="Disordered" evidence="3">
    <location>
        <begin position="166"/>
        <end position="194"/>
    </location>
</feature>
<dbReference type="Proteomes" id="UP000434209">
    <property type="component" value="Chromosome 3"/>
</dbReference>
<dbReference type="Pfam" id="PF00583">
    <property type="entry name" value="Acetyltransf_1"/>
    <property type="match status" value="1"/>
</dbReference>
<evidence type="ECO:0000313" key="6">
    <source>
        <dbReference type="Proteomes" id="UP000434209"/>
    </source>
</evidence>
<dbReference type="InterPro" id="IPR016181">
    <property type="entry name" value="Acyl_CoA_acyltransferase"/>
</dbReference>
<sequence>MTTPKVMIRCLQPDEWRLLKTLRLRALACDPESYWETVDEASARDDLYWNTCASRVTTPQGSRMFIVEHAEIVAAFVFGVKKDHDEYSVGGLWVDPAHRRKGFGSLLAQQVVTWARADSPAAVIRLWCHTGSALAFYRRNGFQSLDRFRTHDLDGRRIVEMEWRGTRWPSGSNPPRKRADRAPKNPRDPAKSPD</sequence>